<dbReference type="Proteomes" id="UP000050996">
    <property type="component" value="Unassembled WGS sequence"/>
</dbReference>
<keyword evidence="1" id="KW-0472">Membrane</keyword>
<feature type="transmembrane region" description="Helical" evidence="1">
    <location>
        <begin position="289"/>
        <end position="314"/>
    </location>
</feature>
<dbReference type="AlphaFoldDB" id="A0A0Q3QPP6"/>
<feature type="transmembrane region" description="Helical" evidence="1">
    <location>
        <begin position="321"/>
        <end position="339"/>
    </location>
</feature>
<name>A0A0Q3QPP6_9BACI</name>
<sequence length="387" mass="45372">MRIIIEEMKKIFHPVMMLIFVLINLLMYYIFIDFDVTVFPNGRPATDMYNIGIEMVEKYGYELDEDELKDFKKVFRQEINKADKYIQADQEFAKLGITNYREYQEMRNGDHENPAIERLSSRIMFEDGVDLFWEIPERENIIEEMEFVNERYGYSYTDGKLTDKQELRIQEIVQSGTVNAIFPAYPVQDNFQTISHSIAITILVSVIFMISPIFIRDYKNNMFGLQYSSKIGRSLFMKKVAAGMLSAFIITTFLIIVYYGMYSTNDIGMFLESEINSFMGSVYWYDFTFLQLILMTVLLTYVIMLSMSLLAIFVSSICKNYISIIGILLPLFAVVYWLIKTRALPVEAFFLTRTQWEIGIIYSIMIMIPTAAISWKVKRKQRIDITD</sequence>
<dbReference type="RefSeq" id="WP_053476203.1">
    <property type="nucleotide sequence ID" value="NZ_CP041305.1"/>
</dbReference>
<organism evidence="2 3">
    <name type="scientific">Cytobacillus solani</name>
    <dbReference type="NCBI Taxonomy" id="1637975"/>
    <lineage>
        <taxon>Bacteria</taxon>
        <taxon>Bacillati</taxon>
        <taxon>Bacillota</taxon>
        <taxon>Bacilli</taxon>
        <taxon>Bacillales</taxon>
        <taxon>Bacillaceae</taxon>
        <taxon>Cytobacillus</taxon>
    </lineage>
</organism>
<keyword evidence="3" id="KW-1185">Reference proteome</keyword>
<keyword evidence="1" id="KW-1133">Transmembrane helix</keyword>
<protein>
    <submittedName>
        <fullName evidence="2">Uncharacterized protein</fullName>
    </submittedName>
</protein>
<evidence type="ECO:0000313" key="2">
    <source>
        <dbReference type="EMBL" id="KQL19670.1"/>
    </source>
</evidence>
<accession>A0A0Q3QPP6</accession>
<evidence type="ECO:0000256" key="1">
    <source>
        <dbReference type="SAM" id="Phobius"/>
    </source>
</evidence>
<dbReference type="STRING" id="1637975.AN957_14565"/>
<feature type="transmembrane region" description="Helical" evidence="1">
    <location>
        <begin position="359"/>
        <end position="377"/>
    </location>
</feature>
<feature type="transmembrane region" description="Helical" evidence="1">
    <location>
        <begin position="194"/>
        <end position="215"/>
    </location>
</feature>
<feature type="transmembrane region" description="Helical" evidence="1">
    <location>
        <begin position="236"/>
        <end position="261"/>
    </location>
</feature>
<evidence type="ECO:0000313" key="3">
    <source>
        <dbReference type="Proteomes" id="UP000050996"/>
    </source>
</evidence>
<dbReference type="EMBL" id="LJIX01000006">
    <property type="protein sequence ID" value="KQL19670.1"/>
    <property type="molecule type" value="Genomic_DNA"/>
</dbReference>
<reference evidence="2 3" key="1">
    <citation type="submission" date="2015-09" db="EMBL/GenBank/DDBJ databases">
        <title>Genome sequencing project for genomic taxonomy and phylogenomics of Bacillus-like bacteria.</title>
        <authorList>
            <person name="Liu B."/>
            <person name="Wang J."/>
            <person name="Zhu Y."/>
            <person name="Liu G."/>
            <person name="Chen Q."/>
            <person name="Chen Z."/>
            <person name="Lan J."/>
            <person name="Che J."/>
            <person name="Ge C."/>
            <person name="Shi H."/>
            <person name="Pan Z."/>
            <person name="Liu X."/>
        </authorList>
    </citation>
    <scope>NUCLEOTIDE SEQUENCE [LARGE SCALE GENOMIC DNA]</scope>
    <source>
        <strain evidence="2 3">FJAT-18043</strain>
    </source>
</reference>
<comment type="caution">
    <text evidence="2">The sequence shown here is derived from an EMBL/GenBank/DDBJ whole genome shotgun (WGS) entry which is preliminary data.</text>
</comment>
<gene>
    <name evidence="2" type="ORF">AN957_14565</name>
</gene>
<keyword evidence="1" id="KW-0812">Transmembrane</keyword>
<proteinExistence type="predicted"/>
<dbReference type="PATRIC" id="fig|1637975.4.peg.2786"/>
<feature type="transmembrane region" description="Helical" evidence="1">
    <location>
        <begin position="12"/>
        <end position="31"/>
    </location>
</feature>